<evidence type="ECO:0000259" key="6">
    <source>
        <dbReference type="Pfam" id="PF18335"/>
    </source>
</evidence>
<keyword evidence="3" id="KW-0413">Isomerase</keyword>
<comment type="function">
    <text evidence="3">DNA-dependent ATPase and ATP-dependent 5'-3' DNA helicase. Has no activity on blunt DNA or DNA with 3'-overhangs, requires at least 10 bases of 5'-ssDNA for helicase activity.</text>
</comment>
<dbReference type="Pfam" id="PF13538">
    <property type="entry name" value="UvrD_C_2"/>
    <property type="match status" value="1"/>
</dbReference>
<dbReference type="HAMAP" id="MF_01488">
    <property type="entry name" value="RecD2"/>
    <property type="match status" value="1"/>
</dbReference>
<dbReference type="SUPFAM" id="SSF52540">
    <property type="entry name" value="P-loop containing nucleoside triphosphate hydrolases"/>
    <property type="match status" value="1"/>
</dbReference>
<evidence type="ECO:0000256" key="3">
    <source>
        <dbReference type="HAMAP-Rule" id="MF_01488"/>
    </source>
</evidence>
<keyword evidence="3" id="KW-0378">Hydrolase</keyword>
<dbReference type="SUPFAM" id="SSF47781">
    <property type="entry name" value="RuvA domain 2-like"/>
    <property type="match status" value="1"/>
</dbReference>
<dbReference type="Gene3D" id="1.10.10.2220">
    <property type="match status" value="1"/>
</dbReference>
<keyword evidence="1 3" id="KW-0547">Nucleotide-binding</keyword>
<keyword evidence="2 3" id="KW-0067">ATP-binding</keyword>
<feature type="binding site" evidence="3">
    <location>
        <begin position="357"/>
        <end position="361"/>
    </location>
    <ligand>
        <name>ATP</name>
        <dbReference type="ChEBI" id="CHEBI:30616"/>
    </ligand>
</feature>
<evidence type="ECO:0000259" key="5">
    <source>
        <dbReference type="Pfam" id="PF14490"/>
    </source>
</evidence>
<keyword evidence="3" id="KW-0347">Helicase</keyword>
<evidence type="ECO:0000313" key="8">
    <source>
        <dbReference type="Proteomes" id="UP001464378"/>
    </source>
</evidence>
<dbReference type="InterPro" id="IPR027417">
    <property type="entry name" value="P-loop_NTPase"/>
</dbReference>
<organism evidence="7 8">
    <name type="scientific">Pseudoflavonifractor intestinihominis</name>
    <dbReference type="NCBI Taxonomy" id="3133171"/>
    <lineage>
        <taxon>Bacteria</taxon>
        <taxon>Bacillati</taxon>
        <taxon>Bacillota</taxon>
        <taxon>Clostridia</taxon>
        <taxon>Eubacteriales</taxon>
        <taxon>Oscillospiraceae</taxon>
        <taxon>Pseudoflavonifractor</taxon>
    </lineage>
</organism>
<dbReference type="Pfam" id="PF13245">
    <property type="entry name" value="AAA_19"/>
    <property type="match status" value="1"/>
</dbReference>
<feature type="domain" description="ATP-dependent RecD2 DNA helicase-like helix-hairpin-helix" evidence="5">
    <location>
        <begin position="152"/>
        <end position="239"/>
    </location>
</feature>
<dbReference type="Proteomes" id="UP001464378">
    <property type="component" value="Unassembled WGS sequence"/>
</dbReference>
<evidence type="ECO:0000259" key="4">
    <source>
        <dbReference type="Pfam" id="PF13538"/>
    </source>
</evidence>
<dbReference type="Pfam" id="PF14520">
    <property type="entry name" value="HHH_5"/>
    <property type="match status" value="1"/>
</dbReference>
<keyword evidence="3" id="KW-0238">DNA-binding</keyword>
<dbReference type="CDD" id="cd17933">
    <property type="entry name" value="DEXSc_RecD-like"/>
    <property type="match status" value="1"/>
</dbReference>
<dbReference type="EMBL" id="JBBMFK010000013">
    <property type="protein sequence ID" value="MEQ2443641.1"/>
    <property type="molecule type" value="Genomic_DNA"/>
</dbReference>
<dbReference type="NCBIfam" id="TIGR01448">
    <property type="entry name" value="recD_rel"/>
    <property type="match status" value="1"/>
</dbReference>
<comment type="caution">
    <text evidence="7">The sequence shown here is derived from an EMBL/GenBank/DDBJ whole genome shotgun (WGS) entry which is preliminary data.</text>
</comment>
<evidence type="ECO:0000256" key="1">
    <source>
        <dbReference type="ARBA" id="ARBA00022741"/>
    </source>
</evidence>
<dbReference type="Pfam" id="PF14490">
    <property type="entry name" value="HHH_RecD2"/>
    <property type="match status" value="1"/>
</dbReference>
<evidence type="ECO:0000256" key="2">
    <source>
        <dbReference type="ARBA" id="ARBA00022840"/>
    </source>
</evidence>
<comment type="catalytic activity">
    <reaction evidence="3">
        <text>ATP + H2O = ADP + phosphate + H(+)</text>
        <dbReference type="Rhea" id="RHEA:13065"/>
        <dbReference type="ChEBI" id="CHEBI:15377"/>
        <dbReference type="ChEBI" id="CHEBI:15378"/>
        <dbReference type="ChEBI" id="CHEBI:30616"/>
        <dbReference type="ChEBI" id="CHEBI:43474"/>
        <dbReference type="ChEBI" id="CHEBI:456216"/>
        <dbReference type="EC" id="5.6.2.3"/>
    </reaction>
</comment>
<dbReference type="Gene3D" id="3.40.50.300">
    <property type="entry name" value="P-loop containing nucleotide triphosphate hydrolases"/>
    <property type="match status" value="2"/>
</dbReference>
<accession>A0ABV1E8L1</accession>
<gene>
    <name evidence="3" type="primary">recD2</name>
    <name evidence="7" type="ORF">WMO64_09165</name>
</gene>
<dbReference type="InterPro" id="IPR010994">
    <property type="entry name" value="RuvA_2-like"/>
</dbReference>
<comment type="similarity">
    <text evidence="3">Belongs to the RecD family. RecD2 subfamily.</text>
</comment>
<evidence type="ECO:0000313" key="7">
    <source>
        <dbReference type="EMBL" id="MEQ2443641.1"/>
    </source>
</evidence>
<feature type="domain" description="UvrD-like helicase C-terminal" evidence="4">
    <location>
        <begin position="651"/>
        <end position="698"/>
    </location>
</feature>
<dbReference type="EC" id="5.6.2.3" evidence="3"/>
<protein>
    <recommendedName>
        <fullName evidence="3">ATP-dependent RecD2 DNA helicase</fullName>
        <ecNumber evidence="3">5.6.2.3</ecNumber>
    </recommendedName>
    <alternativeName>
        <fullName evidence="3">DNA 5'-3' helicase subunit RecD2</fullName>
    </alternativeName>
</protein>
<name>A0ABV1E8L1_9FIRM</name>
<reference evidence="7 8" key="1">
    <citation type="submission" date="2024-03" db="EMBL/GenBank/DDBJ databases">
        <title>Human intestinal bacterial collection.</title>
        <authorList>
            <person name="Pauvert C."/>
            <person name="Hitch T.C.A."/>
            <person name="Clavel T."/>
        </authorList>
    </citation>
    <scope>NUCLEOTIDE SEQUENCE [LARGE SCALE GENOMIC DNA]</scope>
    <source>
        <strain evidence="7 8">CLA-AP-H29</strain>
    </source>
</reference>
<dbReference type="RefSeq" id="WP_349231769.1">
    <property type="nucleotide sequence ID" value="NZ_JBBMFK010000013.1"/>
</dbReference>
<dbReference type="InterPro" id="IPR041451">
    <property type="entry name" value="RecD2_SH13"/>
</dbReference>
<dbReference type="CDD" id="cd18809">
    <property type="entry name" value="SF1_C_RecD"/>
    <property type="match status" value="1"/>
</dbReference>
<proteinExistence type="inferred from homology"/>
<dbReference type="Gene3D" id="1.10.150.20">
    <property type="entry name" value="5' to 3' exonuclease, C-terminal subdomain"/>
    <property type="match status" value="1"/>
</dbReference>
<dbReference type="Pfam" id="PF18335">
    <property type="entry name" value="SH3_13"/>
    <property type="match status" value="1"/>
</dbReference>
<dbReference type="InterPro" id="IPR050534">
    <property type="entry name" value="Coronavir_polyprotein_1ab"/>
</dbReference>
<sequence length="737" mass="82225">MRCKFSHARYKGPDGFCVFLYHTQDLQVPVEARTHSRYGTDWALITAVGYGLTDTSSVDVELEGTWQNSKYGMQLNVTSCREVLPNTAAGAIAYLSSGLIKGIGPETAKAIVARFGTNAIAVLDSEPEKLLEVKGIAKAKLEKILVSYRATRKLRDLTEYLAPFGVSVKKIAKIQEVFGDDSLAIVRRDPFQLCRIRGFGFLTVDEIARKTKVSLKNPLRFAGAIEFLLDEAKGAGHLFLPLESLSGRCYDLLNRDCEQEVVSLQDVAAALQTAHQEKRIYNENGRVYPYFERHCEVQTAKRLVSMLLYGEAPTIHGLRNEIEVSERALHQQLADSQRRAVELCLTQPVSIITGGPGVGKTTTLRVILDIYHRTQPDNEILLVAPTGKASRRMSEQTGFPAYTLHAAMGIKYDDDLESTDFDLLSADFVVVDESSMVDMRLAYALFERLKPGAQLVLVGDPDQLPSVGPGNVLREMIRSQMIPTAVLDIVFRQASNSRIALNAQAVNHNDTRLQYGPDFAFYDVADSEAANQLILKCYFEEVSKHGVENVQILSPQRRKGVVCSNRLNEQIREIANPPRIGVREIKCGGRLFREGDRIIQTKSEGDVSNGDVGVITAIREDGEGEPTIHIRLLDGREFEYSADMLEKVDLSYCISIHKSQGAEFPVVMIPILKEHYIMLRRNLLYTAISRAKVKVILIGQKQAVFMAIHKSDVDKRNTILSDRIVAYYAREKQNLVG</sequence>
<dbReference type="PANTHER" id="PTHR43788">
    <property type="entry name" value="DNA2/NAM7 HELICASE FAMILY MEMBER"/>
    <property type="match status" value="1"/>
</dbReference>
<dbReference type="PANTHER" id="PTHR43788:SF6">
    <property type="entry name" value="DNA HELICASE B"/>
    <property type="match status" value="1"/>
</dbReference>
<dbReference type="InterPro" id="IPR027785">
    <property type="entry name" value="UvrD-like_helicase_C"/>
</dbReference>
<feature type="domain" description="ATP-dependent RecD2 DNA helicase SH3" evidence="6">
    <location>
        <begin position="567"/>
        <end position="622"/>
    </location>
</feature>
<dbReference type="InterPro" id="IPR029493">
    <property type="entry name" value="RecD2-like_HHH"/>
</dbReference>
<keyword evidence="8" id="KW-1185">Reference proteome</keyword>
<dbReference type="InterPro" id="IPR006345">
    <property type="entry name" value="RecD2"/>
</dbReference>
<dbReference type="Gene3D" id="2.30.30.940">
    <property type="match status" value="1"/>
</dbReference>